<evidence type="ECO:0000313" key="4">
    <source>
        <dbReference type="EMBL" id="RIE16731.1"/>
    </source>
</evidence>
<proteinExistence type="predicted"/>
<organism evidence="4 5">
    <name type="scientific">Candidatus Cryosericum septentrionale</name>
    <dbReference type="NCBI Taxonomy" id="2290913"/>
    <lineage>
        <taxon>Bacteria</taxon>
        <taxon>Pseudomonadati</taxon>
        <taxon>Caldisericota/Cryosericota group</taxon>
        <taxon>Candidatus Cryosericota</taxon>
        <taxon>Candidatus Cryosericia</taxon>
        <taxon>Candidatus Cryosericales</taxon>
        <taxon>Candidatus Cryosericaceae</taxon>
        <taxon>Candidatus Cryosericum</taxon>
    </lineage>
</organism>
<keyword evidence="1" id="KW-0285">Flavoprotein</keyword>
<dbReference type="CDD" id="cd04730">
    <property type="entry name" value="NPD_like"/>
    <property type="match status" value="1"/>
</dbReference>
<dbReference type="Pfam" id="PF03060">
    <property type="entry name" value="NMO"/>
    <property type="match status" value="1"/>
</dbReference>
<dbReference type="PANTHER" id="PTHR32332">
    <property type="entry name" value="2-NITROPROPANE DIOXYGENASE"/>
    <property type="match status" value="1"/>
</dbReference>
<dbReference type="OrthoDB" id="9778912at2"/>
<keyword evidence="3" id="KW-0560">Oxidoreductase</keyword>
<evidence type="ECO:0000256" key="3">
    <source>
        <dbReference type="ARBA" id="ARBA00023002"/>
    </source>
</evidence>
<comment type="caution">
    <text evidence="4">The sequence shown here is derived from an EMBL/GenBank/DDBJ whole genome shotgun (WGS) entry which is preliminary data.</text>
</comment>
<dbReference type="RefSeq" id="WP_119085793.1">
    <property type="nucleotide sequence ID" value="NZ_QXIY01000021.1"/>
</dbReference>
<protein>
    <submittedName>
        <fullName evidence="4">Nitronate monooxygenase</fullName>
    </submittedName>
</protein>
<reference evidence="4 5" key="1">
    <citation type="submission" date="2018-09" db="EMBL/GenBank/DDBJ databases">
        <title>Discovery and Ecogenomic Context for Candidatus Cryosericales, a Global Caldiserica Order Active in Thawing Permafrost.</title>
        <authorList>
            <person name="Martinez M.A."/>
            <person name="Woodcroft B.J."/>
            <person name="Ignacio Espinoza J.C."/>
            <person name="Zayed A."/>
            <person name="Singleton C.M."/>
            <person name="Boyd J."/>
            <person name="Li Y.-F."/>
            <person name="Purvine S."/>
            <person name="Maughan H."/>
            <person name="Hodgkins S.B."/>
            <person name="Anderson D."/>
            <person name="Sederholm M."/>
            <person name="Temperton B."/>
            <person name="Saleska S.R."/>
            <person name="Tyson G.W."/>
            <person name="Rich V.I."/>
        </authorList>
    </citation>
    <scope>NUCLEOTIDE SEQUENCE [LARGE SCALE GENOMIC DNA]</scope>
    <source>
        <strain evidence="4 5">SMC1</strain>
    </source>
</reference>
<sequence length="370" mass="40394">MSEMPLLKIGDLEARVPIIQGGMGVGVSLSGLASAVAKEGAIGIISSAGIGMLEPDFAKDFREANARALRKEIRKAKEMTKGIIGVNIMVALSDYDDHVNISVEEGADLIISGAGLPLKVPEKILHGKIEKNRTKFVPIVSSGRAAELIFRYWAKRYGLVPDAVVVEGPMAGGHLGFKKEEIDNPDYALERILPDVISVMKIYEQRYGESIPVIAAGGIFTGADIYRFLQLGASGVQMATRFVGTYECDASIEFKEAYVRSKEEDTVIINSPVGMPGRAIRNKFLDDVNQGIKRPVNCPWKCLKPCDYANSPYCIALALTNAKKGYLENGFVFAGANAYRVKKIISVKALIETLQKEYRDVSCPEFYKSS</sequence>
<keyword evidence="2" id="KW-0288">FMN</keyword>
<dbReference type="InterPro" id="IPR013785">
    <property type="entry name" value="Aldolase_TIM"/>
</dbReference>
<dbReference type="Proteomes" id="UP000266113">
    <property type="component" value="Unassembled WGS sequence"/>
</dbReference>
<dbReference type="AlphaFoldDB" id="A0A398E259"/>
<dbReference type="InterPro" id="IPR004136">
    <property type="entry name" value="NMO"/>
</dbReference>
<evidence type="ECO:0000313" key="5">
    <source>
        <dbReference type="Proteomes" id="UP000266113"/>
    </source>
</evidence>
<evidence type="ECO:0000256" key="2">
    <source>
        <dbReference type="ARBA" id="ARBA00022643"/>
    </source>
</evidence>
<keyword evidence="5" id="KW-1185">Reference proteome</keyword>
<name>A0A398E259_9BACT</name>
<accession>A0A398E259</accession>
<dbReference type="EMBL" id="QXIY01000021">
    <property type="protein sequence ID" value="RIE16731.1"/>
    <property type="molecule type" value="Genomic_DNA"/>
</dbReference>
<dbReference type="PANTHER" id="PTHR32332:SF18">
    <property type="entry name" value="2-NITROPROPANE DIOXYGENASE"/>
    <property type="match status" value="1"/>
</dbReference>
<evidence type="ECO:0000256" key="1">
    <source>
        <dbReference type="ARBA" id="ARBA00022630"/>
    </source>
</evidence>
<dbReference type="SUPFAM" id="SSF51412">
    <property type="entry name" value="Inosine monophosphate dehydrogenase (IMPDH)"/>
    <property type="match status" value="1"/>
</dbReference>
<gene>
    <name evidence="4" type="ORF">SMC1_05525</name>
</gene>
<dbReference type="GO" id="GO:0018580">
    <property type="term" value="F:nitronate monooxygenase activity"/>
    <property type="evidence" value="ECO:0007669"/>
    <property type="project" value="InterPro"/>
</dbReference>
<dbReference type="Gene3D" id="3.20.20.70">
    <property type="entry name" value="Aldolase class I"/>
    <property type="match status" value="1"/>
</dbReference>
<keyword evidence="4" id="KW-0503">Monooxygenase</keyword>